<dbReference type="AlphaFoldDB" id="A0A559LZ16"/>
<feature type="non-terminal residue" evidence="3">
    <location>
        <position position="390"/>
    </location>
</feature>
<dbReference type="SUPFAM" id="SSF49562">
    <property type="entry name" value="C2 domain (Calcium/lipid-binding domain, CaLB)"/>
    <property type="match status" value="1"/>
</dbReference>
<comment type="caution">
    <text evidence="3">The sequence shown here is derived from an EMBL/GenBank/DDBJ whole genome shotgun (WGS) entry which is preliminary data.</text>
</comment>
<feature type="compositionally biased region" description="Basic and acidic residues" evidence="1">
    <location>
        <begin position="44"/>
        <end position="70"/>
    </location>
</feature>
<evidence type="ECO:0000256" key="1">
    <source>
        <dbReference type="SAM" id="MobiDB-lite"/>
    </source>
</evidence>
<feature type="region of interest" description="Disordered" evidence="1">
    <location>
        <begin position="1"/>
        <end position="81"/>
    </location>
</feature>
<proteinExistence type="predicted"/>
<organism evidence="3 4">
    <name type="scientific">Lachnellula willkommii</name>
    <dbReference type="NCBI Taxonomy" id="215461"/>
    <lineage>
        <taxon>Eukaryota</taxon>
        <taxon>Fungi</taxon>
        <taxon>Dikarya</taxon>
        <taxon>Ascomycota</taxon>
        <taxon>Pezizomycotina</taxon>
        <taxon>Leotiomycetes</taxon>
        <taxon>Helotiales</taxon>
        <taxon>Lachnaceae</taxon>
        <taxon>Lachnellula</taxon>
    </lineage>
</organism>
<dbReference type="SMART" id="SM00239">
    <property type="entry name" value="C2"/>
    <property type="match status" value="1"/>
</dbReference>
<dbReference type="Proteomes" id="UP000315522">
    <property type="component" value="Unassembled WGS sequence"/>
</dbReference>
<evidence type="ECO:0000259" key="2">
    <source>
        <dbReference type="PROSITE" id="PS50004"/>
    </source>
</evidence>
<gene>
    <name evidence="3" type="ORF">LAWI1_G008557</name>
</gene>
<feature type="region of interest" description="Disordered" evidence="1">
    <location>
        <begin position="237"/>
        <end position="264"/>
    </location>
</feature>
<evidence type="ECO:0000313" key="4">
    <source>
        <dbReference type="Proteomes" id="UP000315522"/>
    </source>
</evidence>
<keyword evidence="4" id="KW-1185">Reference proteome</keyword>
<sequence>MSVQEKAPAQPNGETNGFEPSGTQNRDAEKQAPVQHNGDAAAQGEHKSKVTAAKEKVSKQQQKIKDKKDPPGGYDATPIPAARDGYTVRFTFHRAENLPVADLNSRSSDPFIMATLSSSLPKRHKEDPEMVIRTPTMHKNTNPEWNSHWIVAGIPSSGFRLKCRLYDEDATDHDDRLGNVTVHVNHIDANWKGFQEDKFDVKKRMGSKRAYLIRGCAAMFSDVHMSGSLYLSAELLDTDVPGGPPDSPPPKSPESYELVIDNDSGTYRPKGELLPKLKEFLNANFPGLHVVVKECTDEKLGKMKQGQRERKKREGGNVTMVQNSDDEISSSDEERLDGLGGGRAKKTGKQRALDALENPRGAVKDIIPGEKGRMNREANEEDGDRAKASG</sequence>
<feature type="domain" description="C2" evidence="2">
    <location>
        <begin position="68"/>
        <end position="199"/>
    </location>
</feature>
<dbReference type="InterPro" id="IPR000008">
    <property type="entry name" value="C2_dom"/>
</dbReference>
<dbReference type="PANTHER" id="PTHR47800:SF5">
    <property type="entry name" value="FER-1-LIKE PROTEIN 6"/>
    <property type="match status" value="1"/>
</dbReference>
<protein>
    <recommendedName>
        <fullName evidence="2">C2 domain-containing protein</fullName>
    </recommendedName>
</protein>
<dbReference type="Pfam" id="PF00168">
    <property type="entry name" value="C2"/>
    <property type="match status" value="1"/>
</dbReference>
<name>A0A559LZ16_9HELO</name>
<feature type="compositionally biased region" description="Pro residues" evidence="1">
    <location>
        <begin position="242"/>
        <end position="252"/>
    </location>
</feature>
<accession>A0A559LZ16</accession>
<dbReference type="Gene3D" id="2.60.40.150">
    <property type="entry name" value="C2 domain"/>
    <property type="match status" value="1"/>
</dbReference>
<feature type="compositionally biased region" description="Basic and acidic residues" evidence="1">
    <location>
        <begin position="367"/>
        <end position="390"/>
    </location>
</feature>
<dbReference type="InterPro" id="IPR035892">
    <property type="entry name" value="C2_domain_sf"/>
</dbReference>
<evidence type="ECO:0000313" key="3">
    <source>
        <dbReference type="EMBL" id="TVY85951.1"/>
    </source>
</evidence>
<reference evidence="3 4" key="1">
    <citation type="submission" date="2018-05" db="EMBL/GenBank/DDBJ databases">
        <title>Genome sequencing and assembly of the regulated plant pathogen Lachnellula willkommii and related sister species for the development of diagnostic species identification markers.</title>
        <authorList>
            <person name="Giroux E."/>
            <person name="Bilodeau G."/>
        </authorList>
    </citation>
    <scope>NUCLEOTIDE SEQUENCE [LARGE SCALE GENOMIC DNA]</scope>
    <source>
        <strain evidence="3 4">CBS 172.35</strain>
    </source>
</reference>
<dbReference type="PROSITE" id="PS50004">
    <property type="entry name" value="C2"/>
    <property type="match status" value="1"/>
</dbReference>
<feature type="region of interest" description="Disordered" evidence="1">
    <location>
        <begin position="300"/>
        <end position="390"/>
    </location>
</feature>
<dbReference type="PANTHER" id="PTHR47800">
    <property type="entry name" value="C2 DOMAIN-CONTAINING PROTEIN"/>
    <property type="match status" value="1"/>
</dbReference>
<feature type="compositionally biased region" description="Basic and acidic residues" evidence="1">
    <location>
        <begin position="300"/>
        <end position="315"/>
    </location>
</feature>
<dbReference type="EMBL" id="QGML01004750">
    <property type="protein sequence ID" value="TVY85951.1"/>
    <property type="molecule type" value="Genomic_DNA"/>
</dbReference>
<dbReference type="GO" id="GO:0010628">
    <property type="term" value="P:positive regulation of gene expression"/>
    <property type="evidence" value="ECO:0007669"/>
    <property type="project" value="TreeGrafter"/>
</dbReference>